<dbReference type="Proteomes" id="UP000231343">
    <property type="component" value="Unassembled WGS sequence"/>
</dbReference>
<keyword evidence="1" id="KW-0378">Hydrolase</keyword>
<gene>
    <name evidence="1" type="ORF">COT42_03955</name>
</gene>
<dbReference type="AlphaFoldDB" id="A0A2H0XYA9"/>
<comment type="caution">
    <text evidence="1">The sequence shown here is derived from an EMBL/GenBank/DDBJ whole genome shotgun (WGS) entry which is preliminary data.</text>
</comment>
<keyword evidence="1" id="KW-0255">Endonuclease</keyword>
<keyword evidence="1" id="KW-0540">Nuclease</keyword>
<accession>A0A2H0XYA9</accession>
<reference evidence="1 2" key="1">
    <citation type="submission" date="2017-09" db="EMBL/GenBank/DDBJ databases">
        <title>Depth-based differentiation of microbial function through sediment-hosted aquifers and enrichment of novel symbionts in the deep terrestrial subsurface.</title>
        <authorList>
            <person name="Probst A.J."/>
            <person name="Ladd B."/>
            <person name="Jarett J.K."/>
            <person name="Geller-Mcgrath D.E."/>
            <person name="Sieber C.M."/>
            <person name="Emerson J.B."/>
            <person name="Anantharaman K."/>
            <person name="Thomas B.C."/>
            <person name="Malmstrom R."/>
            <person name="Stieglmeier M."/>
            <person name="Klingl A."/>
            <person name="Woyke T."/>
            <person name="Ryan C.M."/>
            <person name="Banfield J.F."/>
        </authorList>
    </citation>
    <scope>NUCLEOTIDE SEQUENCE [LARGE SCALE GENOMIC DNA]</scope>
    <source>
        <strain evidence="1">CG08_land_8_20_14_0_20_45_16</strain>
    </source>
</reference>
<proteinExistence type="predicted"/>
<protein>
    <submittedName>
        <fullName evidence="1">Restriction endonuclease</fullName>
    </submittedName>
</protein>
<evidence type="ECO:0000313" key="1">
    <source>
        <dbReference type="EMBL" id="PIS29941.1"/>
    </source>
</evidence>
<dbReference type="GO" id="GO:0004519">
    <property type="term" value="F:endonuclease activity"/>
    <property type="evidence" value="ECO:0007669"/>
    <property type="project" value="UniProtKB-KW"/>
</dbReference>
<sequence length="375" mass="44185">MDHEFTKSIKNILKKYFPKAYEDIFDKSVLLQYLNIKTKSAARGAKTRGSFANLYAIFVVVEDYLANKYDKRGDYSKYKGAEFTKLFKRQRELPFGAKLQNHALNNRLNAEFQKYFPSSEYVPIIRNLETNRYWLNENLLKISVGGKLHNIARAIIAIINEYSKTKMIAFESFIRMCVELQEIQKKAPEQVESFILNLLAPNVDARLFEIVSYSILKYYYNKQPIYWGFDLHKIKKDKLLLYKTGRTNANDGGIDFVMRPLGRFFQVTETMDVKKYFLDIDKIHRYPITFVIKSNDDERTIKQGIKQNALRIYSVKSIVERYMECIEEIINIPRLRQCFVKVVKHGHLTDILNEIVLQSKVEFNYQDEDNEADED</sequence>
<organism evidence="1 2">
    <name type="scientific">Candidatus Saganbacteria bacterium CG08_land_8_20_14_0_20_45_16</name>
    <dbReference type="NCBI Taxonomy" id="2014293"/>
    <lineage>
        <taxon>Bacteria</taxon>
        <taxon>Bacillati</taxon>
        <taxon>Saganbacteria</taxon>
    </lineage>
</organism>
<evidence type="ECO:0000313" key="2">
    <source>
        <dbReference type="Proteomes" id="UP000231343"/>
    </source>
</evidence>
<dbReference type="EMBL" id="PEYM01000067">
    <property type="protein sequence ID" value="PIS29941.1"/>
    <property type="molecule type" value="Genomic_DNA"/>
</dbReference>
<name>A0A2H0XYA9_UNCSA</name>